<feature type="domain" description="Homeobox" evidence="15">
    <location>
        <begin position="89"/>
        <end position="149"/>
    </location>
</feature>
<dbReference type="PANTHER" id="PTHR24208:SF127">
    <property type="entry name" value="LIM_HOMEOBOX PROTEIN AWH"/>
    <property type="match status" value="1"/>
</dbReference>
<evidence type="ECO:0000256" key="4">
    <source>
        <dbReference type="ARBA" id="ARBA00022833"/>
    </source>
</evidence>
<sequence>MLTIFCNCRLRILKLLLRQFVEAKCAACQRPIAAKDWVRRAREFVYHLACFACSHCKRQLSTGEEFSLTDNRLLCKQHYLELIHRQCKAKTKRVRTTFAEEQLSVLQAHFQIDSNPDGADLEKIANITGLSKRVTQVWFQNSRARQKKYQGSKKSRVSGGGSDRCESATNNSGRSSATESAPGSPNGCDGMMFPTSVTTSADDIDKPMDSMMFSE</sequence>
<feature type="domain" description="LIM zinc-binding" evidence="14">
    <location>
        <begin position="23"/>
        <end position="85"/>
    </location>
</feature>
<evidence type="ECO:0000256" key="9">
    <source>
        <dbReference type="PROSITE-ProRule" id="PRU00108"/>
    </source>
</evidence>
<keyword evidence="7 9" id="KW-0371">Homeobox</keyword>
<evidence type="ECO:0000256" key="7">
    <source>
        <dbReference type="ARBA" id="ARBA00023155"/>
    </source>
</evidence>
<keyword evidence="5 10" id="KW-0440">LIM domain</keyword>
<dbReference type="AlphaFoldDB" id="A0A914P1D1"/>
<organism evidence="16 17">
    <name type="scientific">Panagrolaimus davidi</name>
    <dbReference type="NCBI Taxonomy" id="227884"/>
    <lineage>
        <taxon>Eukaryota</taxon>
        <taxon>Metazoa</taxon>
        <taxon>Ecdysozoa</taxon>
        <taxon>Nematoda</taxon>
        <taxon>Chromadorea</taxon>
        <taxon>Rhabditida</taxon>
        <taxon>Tylenchina</taxon>
        <taxon>Panagrolaimomorpha</taxon>
        <taxon>Panagrolaimoidea</taxon>
        <taxon>Panagrolaimidae</taxon>
        <taxon>Panagrolaimus</taxon>
    </lineage>
</organism>
<evidence type="ECO:0000256" key="1">
    <source>
        <dbReference type="ARBA" id="ARBA00004123"/>
    </source>
</evidence>
<keyword evidence="6 9" id="KW-0238">DNA-binding</keyword>
<feature type="compositionally biased region" description="Polar residues" evidence="12">
    <location>
        <begin position="167"/>
        <end position="183"/>
    </location>
</feature>
<dbReference type="SUPFAM" id="SSF46689">
    <property type="entry name" value="Homeodomain-like"/>
    <property type="match status" value="1"/>
</dbReference>
<evidence type="ECO:0000256" key="8">
    <source>
        <dbReference type="ARBA" id="ARBA00023242"/>
    </source>
</evidence>
<dbReference type="WBParaSite" id="PDA_v2.g11607.t1">
    <property type="protein sequence ID" value="PDA_v2.g11607.t1"/>
    <property type="gene ID" value="PDA_v2.g11607"/>
</dbReference>
<feature type="compositionally biased region" description="Basic residues" evidence="12">
    <location>
        <begin position="145"/>
        <end position="156"/>
    </location>
</feature>
<dbReference type="GO" id="GO:0000981">
    <property type="term" value="F:DNA-binding transcription factor activity, RNA polymerase II-specific"/>
    <property type="evidence" value="ECO:0007669"/>
    <property type="project" value="UniProtKB-ARBA"/>
</dbReference>
<dbReference type="InterPro" id="IPR001356">
    <property type="entry name" value="HD"/>
</dbReference>
<keyword evidence="8 9" id="KW-0539">Nucleus</keyword>
<dbReference type="CDD" id="cd00086">
    <property type="entry name" value="homeodomain"/>
    <property type="match status" value="1"/>
</dbReference>
<dbReference type="GO" id="GO:0045944">
    <property type="term" value="P:positive regulation of transcription by RNA polymerase II"/>
    <property type="evidence" value="ECO:0007669"/>
    <property type="project" value="UniProtKB-ARBA"/>
</dbReference>
<evidence type="ECO:0000256" key="13">
    <source>
        <dbReference type="SAM" id="SignalP"/>
    </source>
</evidence>
<evidence type="ECO:0000313" key="17">
    <source>
        <dbReference type="WBParaSite" id="PDA_v2.g11607.t1"/>
    </source>
</evidence>
<dbReference type="SMART" id="SM00132">
    <property type="entry name" value="LIM"/>
    <property type="match status" value="1"/>
</dbReference>
<keyword evidence="13" id="KW-0732">Signal</keyword>
<evidence type="ECO:0000256" key="11">
    <source>
        <dbReference type="RuleBase" id="RU000682"/>
    </source>
</evidence>
<keyword evidence="16" id="KW-1185">Reference proteome</keyword>
<dbReference type="SUPFAM" id="SSF57716">
    <property type="entry name" value="Glucocorticoid receptor-like (DNA-binding domain)"/>
    <property type="match status" value="2"/>
</dbReference>
<feature type="chain" id="PRO_5037333988" evidence="13">
    <location>
        <begin position="24"/>
        <end position="215"/>
    </location>
</feature>
<dbReference type="GO" id="GO:0046872">
    <property type="term" value="F:metal ion binding"/>
    <property type="evidence" value="ECO:0007669"/>
    <property type="project" value="UniProtKB-KW"/>
</dbReference>
<dbReference type="Pfam" id="PF00046">
    <property type="entry name" value="Homeodomain"/>
    <property type="match status" value="1"/>
</dbReference>
<proteinExistence type="predicted"/>
<feature type="DNA-binding region" description="Homeobox" evidence="9">
    <location>
        <begin position="91"/>
        <end position="150"/>
    </location>
</feature>
<dbReference type="InterPro" id="IPR050453">
    <property type="entry name" value="LIM_Homeobox_TF"/>
</dbReference>
<feature type="region of interest" description="Disordered" evidence="12">
    <location>
        <begin position="145"/>
        <end position="215"/>
    </location>
</feature>
<dbReference type="PROSITE" id="PS50023">
    <property type="entry name" value="LIM_DOMAIN_2"/>
    <property type="match status" value="1"/>
</dbReference>
<evidence type="ECO:0000256" key="2">
    <source>
        <dbReference type="ARBA" id="ARBA00022723"/>
    </source>
</evidence>
<evidence type="ECO:0000256" key="5">
    <source>
        <dbReference type="ARBA" id="ARBA00023038"/>
    </source>
</evidence>
<dbReference type="Gene3D" id="1.10.10.60">
    <property type="entry name" value="Homeodomain-like"/>
    <property type="match status" value="1"/>
</dbReference>
<evidence type="ECO:0000256" key="6">
    <source>
        <dbReference type="ARBA" id="ARBA00023125"/>
    </source>
</evidence>
<dbReference type="GO" id="GO:0045664">
    <property type="term" value="P:regulation of neuron differentiation"/>
    <property type="evidence" value="ECO:0007669"/>
    <property type="project" value="UniProtKB-ARBA"/>
</dbReference>
<evidence type="ECO:0000259" key="14">
    <source>
        <dbReference type="PROSITE" id="PS50023"/>
    </source>
</evidence>
<dbReference type="InterPro" id="IPR001781">
    <property type="entry name" value="Znf_LIM"/>
</dbReference>
<dbReference type="PROSITE" id="PS00478">
    <property type="entry name" value="LIM_DOMAIN_1"/>
    <property type="match status" value="1"/>
</dbReference>
<dbReference type="GO" id="GO:0000977">
    <property type="term" value="F:RNA polymerase II transcription regulatory region sequence-specific DNA binding"/>
    <property type="evidence" value="ECO:0007669"/>
    <property type="project" value="TreeGrafter"/>
</dbReference>
<comment type="subcellular location">
    <subcellularLocation>
        <location evidence="1 9 11">Nucleus</location>
    </subcellularLocation>
</comment>
<accession>A0A914P1D1</accession>
<dbReference type="GO" id="GO:0030182">
    <property type="term" value="P:neuron differentiation"/>
    <property type="evidence" value="ECO:0007669"/>
    <property type="project" value="TreeGrafter"/>
</dbReference>
<keyword evidence="3" id="KW-0677">Repeat</keyword>
<dbReference type="PROSITE" id="PS50071">
    <property type="entry name" value="HOMEOBOX_2"/>
    <property type="match status" value="1"/>
</dbReference>
<keyword evidence="4 10" id="KW-0862">Zinc</keyword>
<protein>
    <submittedName>
        <fullName evidence="17">Uncharacterized protein</fullName>
    </submittedName>
</protein>
<dbReference type="FunFam" id="1.10.10.60:FF:000027">
    <property type="entry name" value="LIM/homeobox protein Lhx9"/>
    <property type="match status" value="1"/>
</dbReference>
<dbReference type="Proteomes" id="UP000887578">
    <property type="component" value="Unplaced"/>
</dbReference>
<dbReference type="SMART" id="SM00389">
    <property type="entry name" value="HOX"/>
    <property type="match status" value="1"/>
</dbReference>
<evidence type="ECO:0000259" key="15">
    <source>
        <dbReference type="PROSITE" id="PS50071"/>
    </source>
</evidence>
<dbReference type="Gene3D" id="2.10.110.10">
    <property type="entry name" value="Cysteine Rich Protein"/>
    <property type="match status" value="1"/>
</dbReference>
<evidence type="ECO:0000256" key="10">
    <source>
        <dbReference type="PROSITE-ProRule" id="PRU00125"/>
    </source>
</evidence>
<keyword evidence="2 10" id="KW-0479">Metal-binding</keyword>
<dbReference type="Pfam" id="PF00412">
    <property type="entry name" value="LIM"/>
    <property type="match status" value="1"/>
</dbReference>
<dbReference type="GO" id="GO:0005634">
    <property type="term" value="C:nucleus"/>
    <property type="evidence" value="ECO:0007669"/>
    <property type="project" value="UniProtKB-SubCell"/>
</dbReference>
<evidence type="ECO:0000256" key="3">
    <source>
        <dbReference type="ARBA" id="ARBA00022737"/>
    </source>
</evidence>
<dbReference type="PANTHER" id="PTHR24208">
    <property type="entry name" value="LIM/HOMEOBOX PROTEIN LHX"/>
    <property type="match status" value="1"/>
</dbReference>
<name>A0A914P1D1_9BILA</name>
<dbReference type="InterPro" id="IPR009057">
    <property type="entry name" value="Homeodomain-like_sf"/>
</dbReference>
<evidence type="ECO:0000256" key="12">
    <source>
        <dbReference type="SAM" id="MobiDB-lite"/>
    </source>
</evidence>
<reference evidence="17" key="1">
    <citation type="submission" date="2022-11" db="UniProtKB">
        <authorList>
            <consortium name="WormBaseParasite"/>
        </authorList>
    </citation>
    <scope>IDENTIFICATION</scope>
</reference>
<feature type="signal peptide" evidence="13">
    <location>
        <begin position="1"/>
        <end position="23"/>
    </location>
</feature>
<evidence type="ECO:0000313" key="16">
    <source>
        <dbReference type="Proteomes" id="UP000887578"/>
    </source>
</evidence>